<evidence type="ECO:0000313" key="1">
    <source>
        <dbReference type="EMBL" id="KAK8968831.1"/>
    </source>
</evidence>
<proteinExistence type="predicted"/>
<organism evidence="1 2">
    <name type="scientific">Platanthera guangdongensis</name>
    <dbReference type="NCBI Taxonomy" id="2320717"/>
    <lineage>
        <taxon>Eukaryota</taxon>
        <taxon>Viridiplantae</taxon>
        <taxon>Streptophyta</taxon>
        <taxon>Embryophyta</taxon>
        <taxon>Tracheophyta</taxon>
        <taxon>Spermatophyta</taxon>
        <taxon>Magnoliopsida</taxon>
        <taxon>Liliopsida</taxon>
        <taxon>Asparagales</taxon>
        <taxon>Orchidaceae</taxon>
        <taxon>Orchidoideae</taxon>
        <taxon>Orchideae</taxon>
        <taxon>Orchidinae</taxon>
        <taxon>Platanthera</taxon>
    </lineage>
</organism>
<sequence>MVGGCYGRSTRMVRRVVGAASEKKNIVRDGGIQQAALLPEPQAQFQLCFSQA</sequence>
<protein>
    <submittedName>
        <fullName evidence="1">Uncharacterized protein</fullName>
    </submittedName>
</protein>
<dbReference type="EMBL" id="JBBWWR010000003">
    <property type="protein sequence ID" value="KAK8968831.1"/>
    <property type="molecule type" value="Genomic_DNA"/>
</dbReference>
<evidence type="ECO:0000313" key="2">
    <source>
        <dbReference type="Proteomes" id="UP001412067"/>
    </source>
</evidence>
<accession>A0ABR2MY20</accession>
<dbReference type="Proteomes" id="UP001412067">
    <property type="component" value="Unassembled WGS sequence"/>
</dbReference>
<comment type="caution">
    <text evidence="1">The sequence shown here is derived from an EMBL/GenBank/DDBJ whole genome shotgun (WGS) entry which is preliminary data.</text>
</comment>
<keyword evidence="2" id="KW-1185">Reference proteome</keyword>
<gene>
    <name evidence="1" type="ORF">KSP40_PGU003838</name>
</gene>
<reference evidence="1 2" key="1">
    <citation type="journal article" date="2022" name="Nat. Plants">
        <title>Genomes of leafy and leafless Platanthera orchids illuminate the evolution of mycoheterotrophy.</title>
        <authorList>
            <person name="Li M.H."/>
            <person name="Liu K.W."/>
            <person name="Li Z."/>
            <person name="Lu H.C."/>
            <person name="Ye Q.L."/>
            <person name="Zhang D."/>
            <person name="Wang J.Y."/>
            <person name="Li Y.F."/>
            <person name="Zhong Z.M."/>
            <person name="Liu X."/>
            <person name="Yu X."/>
            <person name="Liu D.K."/>
            <person name="Tu X.D."/>
            <person name="Liu B."/>
            <person name="Hao Y."/>
            <person name="Liao X.Y."/>
            <person name="Jiang Y.T."/>
            <person name="Sun W.H."/>
            <person name="Chen J."/>
            <person name="Chen Y.Q."/>
            <person name="Ai Y."/>
            <person name="Zhai J.W."/>
            <person name="Wu S.S."/>
            <person name="Zhou Z."/>
            <person name="Hsiao Y.Y."/>
            <person name="Wu W.L."/>
            <person name="Chen Y.Y."/>
            <person name="Lin Y.F."/>
            <person name="Hsu J.L."/>
            <person name="Li C.Y."/>
            <person name="Wang Z.W."/>
            <person name="Zhao X."/>
            <person name="Zhong W.Y."/>
            <person name="Ma X.K."/>
            <person name="Ma L."/>
            <person name="Huang J."/>
            <person name="Chen G.Z."/>
            <person name="Huang M.Z."/>
            <person name="Huang L."/>
            <person name="Peng D.H."/>
            <person name="Luo Y.B."/>
            <person name="Zou S.Q."/>
            <person name="Chen S.P."/>
            <person name="Lan S."/>
            <person name="Tsai W.C."/>
            <person name="Van de Peer Y."/>
            <person name="Liu Z.J."/>
        </authorList>
    </citation>
    <scope>NUCLEOTIDE SEQUENCE [LARGE SCALE GENOMIC DNA]</scope>
    <source>
        <strain evidence="1">Lor288</strain>
    </source>
</reference>
<name>A0ABR2MY20_9ASPA</name>